<comment type="cofactor">
    <cofactor evidence="1 12">
        <name>pyridoxal 5'-phosphate</name>
        <dbReference type="ChEBI" id="CHEBI:597326"/>
    </cofactor>
</comment>
<proteinExistence type="inferred from homology"/>
<reference evidence="14 15" key="1">
    <citation type="journal article" date="2020" name="Nature">
        <title>Six reference-quality genomes reveal evolution of bat adaptations.</title>
        <authorList>
            <person name="Jebb D."/>
            <person name="Huang Z."/>
            <person name="Pippel M."/>
            <person name="Hughes G.M."/>
            <person name="Lavrichenko K."/>
            <person name="Devanna P."/>
            <person name="Winkler S."/>
            <person name="Jermiin L.S."/>
            <person name="Skirmuntt E.C."/>
            <person name="Katzourakis A."/>
            <person name="Burkitt-Gray L."/>
            <person name="Ray D.A."/>
            <person name="Sullivan K.A.M."/>
            <person name="Roscito J.G."/>
            <person name="Kirilenko B.M."/>
            <person name="Davalos L.M."/>
            <person name="Corthals A.P."/>
            <person name="Power M.L."/>
            <person name="Jones G."/>
            <person name="Ransome R.D."/>
            <person name="Dechmann D.K.N."/>
            <person name="Locatelli A.G."/>
            <person name="Puechmaille S.J."/>
            <person name="Fedrigo O."/>
            <person name="Jarvis E.D."/>
            <person name="Hiller M."/>
            <person name="Vernes S.C."/>
            <person name="Myers E.W."/>
            <person name="Teeling E.C."/>
        </authorList>
    </citation>
    <scope>NUCLEOTIDE SEQUENCE [LARGE SCALE GENOMIC DNA]</scope>
    <source>
        <strain evidence="14">MMyoMyo1</strain>
        <tissue evidence="14">Flight muscle</tissue>
    </source>
</reference>
<dbReference type="PROSITE" id="PS00599">
    <property type="entry name" value="AA_TRANSFER_CLASS_2"/>
    <property type="match status" value="1"/>
</dbReference>
<protein>
    <recommendedName>
        <fullName evidence="8">5-aminolevulinate synthase, non-specific, mitochondrial</fullName>
    </recommendedName>
    <alternativeName>
        <fullName evidence="11">5-aminolevulinic acid synthase 1</fullName>
    </alternativeName>
    <alternativeName>
        <fullName evidence="10">Delta-ALA synthase 1</fullName>
    </alternativeName>
    <alternativeName>
        <fullName evidence="9">Delta-aminolevulinate synthase 1</fullName>
    </alternativeName>
</protein>
<sequence length="227" mass="25055">MPKMDIISGTLGKAFGCVGGYISSTSALIDTMRSYGASFIFTASLPPMLLAQALESLRILKSAEGRALRRQHQRNFKLLWQMLMDAGLPVVHCPSHFIPVRVADAAKNTEVCDKLMSRHIYVQAINYLTVPRGEELLRIAPNPHQMMDYFLECLQATWKCVGLDLKPHSSGRVQLLQEVAALPGDEQPRGILLLWPEQAGLRAGLSVLSLARCLLSLPHSFQCCLSA</sequence>
<comment type="similarity">
    <text evidence="2 12">Belongs to the class-II pyridoxal-phosphate-dependent aminotransferase family.</text>
</comment>
<dbReference type="Pfam" id="PF00155">
    <property type="entry name" value="Aminotran_1_2"/>
    <property type="match status" value="1"/>
</dbReference>
<dbReference type="Gene3D" id="3.40.640.10">
    <property type="entry name" value="Type I PLP-dependent aspartate aminotransferase-like (Major domain)"/>
    <property type="match status" value="1"/>
</dbReference>
<evidence type="ECO:0000256" key="11">
    <source>
        <dbReference type="ARBA" id="ARBA00042303"/>
    </source>
</evidence>
<dbReference type="GO" id="GO:0006783">
    <property type="term" value="P:heme biosynthetic process"/>
    <property type="evidence" value="ECO:0007669"/>
    <property type="project" value="TreeGrafter"/>
</dbReference>
<dbReference type="InterPro" id="IPR015424">
    <property type="entry name" value="PyrdxlP-dep_Trfase"/>
</dbReference>
<evidence type="ECO:0000256" key="5">
    <source>
        <dbReference type="ARBA" id="ARBA00023278"/>
    </source>
</evidence>
<feature type="domain" description="Aminotransferase class I/classII large" evidence="13">
    <location>
        <begin position="5"/>
        <end position="152"/>
    </location>
</feature>
<dbReference type="SUPFAM" id="SSF53383">
    <property type="entry name" value="PLP-dependent transferases"/>
    <property type="match status" value="1"/>
</dbReference>
<dbReference type="AlphaFoldDB" id="A0A7J7ZXU0"/>
<evidence type="ECO:0000256" key="9">
    <source>
        <dbReference type="ARBA" id="ARBA00042079"/>
    </source>
</evidence>
<dbReference type="Gene3D" id="3.90.1150.10">
    <property type="entry name" value="Aspartate Aminotransferase, domain 1"/>
    <property type="match status" value="1"/>
</dbReference>
<evidence type="ECO:0000259" key="13">
    <source>
        <dbReference type="Pfam" id="PF00155"/>
    </source>
</evidence>
<dbReference type="Proteomes" id="UP000527355">
    <property type="component" value="Unassembled WGS sequence"/>
</dbReference>
<keyword evidence="15" id="KW-1185">Reference proteome</keyword>
<dbReference type="InterPro" id="IPR015421">
    <property type="entry name" value="PyrdxlP-dep_Trfase_major"/>
</dbReference>
<organism evidence="14 15">
    <name type="scientific">Myotis myotis</name>
    <name type="common">Greater mouse-eared bat</name>
    <name type="synonym">Vespertilio myotis</name>
    <dbReference type="NCBI Taxonomy" id="51298"/>
    <lineage>
        <taxon>Eukaryota</taxon>
        <taxon>Metazoa</taxon>
        <taxon>Chordata</taxon>
        <taxon>Craniata</taxon>
        <taxon>Vertebrata</taxon>
        <taxon>Euteleostomi</taxon>
        <taxon>Mammalia</taxon>
        <taxon>Eutheria</taxon>
        <taxon>Laurasiatheria</taxon>
        <taxon>Chiroptera</taxon>
        <taxon>Yangochiroptera</taxon>
        <taxon>Vespertilionidae</taxon>
        <taxon>Myotis</taxon>
    </lineage>
</organism>
<dbReference type="GO" id="GO:0003870">
    <property type="term" value="F:5-aminolevulinate synthase activity"/>
    <property type="evidence" value="ECO:0007669"/>
    <property type="project" value="TreeGrafter"/>
</dbReference>
<evidence type="ECO:0000256" key="2">
    <source>
        <dbReference type="ARBA" id="ARBA00008392"/>
    </source>
</evidence>
<evidence type="ECO:0000256" key="10">
    <source>
        <dbReference type="ARBA" id="ARBA00042219"/>
    </source>
</evidence>
<evidence type="ECO:0000256" key="7">
    <source>
        <dbReference type="ARBA" id="ARBA00037218"/>
    </source>
</evidence>
<evidence type="ECO:0000256" key="4">
    <source>
        <dbReference type="ARBA" id="ARBA00022898"/>
    </source>
</evidence>
<gene>
    <name evidence="14" type="ORF">mMyoMyo1_009759</name>
</gene>
<dbReference type="GO" id="GO:0048821">
    <property type="term" value="P:erythrocyte development"/>
    <property type="evidence" value="ECO:0007669"/>
    <property type="project" value="TreeGrafter"/>
</dbReference>
<evidence type="ECO:0000256" key="1">
    <source>
        <dbReference type="ARBA" id="ARBA00001933"/>
    </source>
</evidence>
<dbReference type="VEuPathDB" id="HostDB:GeneID_118668417"/>
<accession>A0A7J7ZXU0</accession>
<evidence type="ECO:0000313" key="14">
    <source>
        <dbReference type="EMBL" id="KAF6378869.1"/>
    </source>
</evidence>
<dbReference type="InterPro" id="IPR050087">
    <property type="entry name" value="AON_synthase_class-II"/>
</dbReference>
<name>A0A7J7ZXU0_MYOMY</name>
<evidence type="ECO:0000256" key="12">
    <source>
        <dbReference type="RuleBase" id="RU003693"/>
    </source>
</evidence>
<evidence type="ECO:0000313" key="15">
    <source>
        <dbReference type="Proteomes" id="UP000527355"/>
    </source>
</evidence>
<dbReference type="PANTHER" id="PTHR13693:SF50">
    <property type="entry name" value="5-AMINOLEVULINATE SYNTHASE, NON-SPECIFIC, MITOCHONDRIAL"/>
    <property type="match status" value="1"/>
</dbReference>
<dbReference type="InterPro" id="IPR015422">
    <property type="entry name" value="PyrdxlP-dep_Trfase_small"/>
</dbReference>
<dbReference type="EMBL" id="JABWUV010000002">
    <property type="protein sequence ID" value="KAF6378869.1"/>
    <property type="molecule type" value="Genomic_DNA"/>
</dbReference>
<dbReference type="GO" id="GO:0005739">
    <property type="term" value="C:mitochondrion"/>
    <property type="evidence" value="ECO:0007669"/>
    <property type="project" value="TreeGrafter"/>
</dbReference>
<dbReference type="InterPro" id="IPR001917">
    <property type="entry name" value="Aminotrans_II_pyridoxalP_BS"/>
</dbReference>
<evidence type="ECO:0000256" key="6">
    <source>
        <dbReference type="ARBA" id="ARBA00023315"/>
    </source>
</evidence>
<dbReference type="GO" id="GO:0042541">
    <property type="term" value="P:hemoglobin biosynthetic process"/>
    <property type="evidence" value="ECO:0007669"/>
    <property type="project" value="TreeGrafter"/>
</dbReference>
<evidence type="ECO:0000256" key="3">
    <source>
        <dbReference type="ARBA" id="ARBA00022679"/>
    </source>
</evidence>
<keyword evidence="5" id="KW-0379">Hydroxylation</keyword>
<comment type="caution">
    <text evidence="14">The sequence shown here is derived from an EMBL/GenBank/DDBJ whole genome shotgun (WGS) entry which is preliminary data.</text>
</comment>
<keyword evidence="4 12" id="KW-0663">Pyridoxal phosphate</keyword>
<keyword evidence="6" id="KW-0012">Acyltransferase</keyword>
<dbReference type="PANTHER" id="PTHR13693">
    <property type="entry name" value="CLASS II AMINOTRANSFERASE/8-AMINO-7-OXONONANOATE SYNTHASE"/>
    <property type="match status" value="1"/>
</dbReference>
<evidence type="ECO:0000256" key="8">
    <source>
        <dbReference type="ARBA" id="ARBA00039790"/>
    </source>
</evidence>
<dbReference type="GO" id="GO:0030170">
    <property type="term" value="F:pyridoxal phosphate binding"/>
    <property type="evidence" value="ECO:0007669"/>
    <property type="project" value="InterPro"/>
</dbReference>
<keyword evidence="3" id="KW-0808">Transferase</keyword>
<comment type="function">
    <text evidence="7">Catalyzes the pyridoxal 5'-phosphate (PLP)-dependent condensation of succinyl-CoA and glycine to form aminolevulinic acid (ALA), with CoA and CO2 as by-products.</text>
</comment>
<dbReference type="InterPro" id="IPR004839">
    <property type="entry name" value="Aminotransferase_I/II_large"/>
</dbReference>